<dbReference type="InterPro" id="IPR019020">
    <property type="entry name" value="Cyt-c552/DMSO_Rdtase_haem-bd"/>
</dbReference>
<dbReference type="GO" id="GO:0046872">
    <property type="term" value="F:metal ion binding"/>
    <property type="evidence" value="ECO:0007669"/>
    <property type="project" value="UniProtKB-KW"/>
</dbReference>
<reference evidence="8 9" key="1">
    <citation type="submission" date="2018-08" db="EMBL/GenBank/DDBJ databases">
        <authorList>
            <person name="Khan S.A."/>
        </authorList>
    </citation>
    <scope>NUCLEOTIDE SEQUENCE [LARGE SCALE GENOMIC DNA]</scope>
    <source>
        <strain evidence="8 9">GTF-13</strain>
    </source>
</reference>
<dbReference type="AlphaFoldDB" id="A0A3P3VRD4"/>
<keyword evidence="2" id="KW-0349">Heme</keyword>
<evidence type="ECO:0000313" key="9">
    <source>
        <dbReference type="Proteomes" id="UP000280792"/>
    </source>
</evidence>
<dbReference type="SUPFAM" id="SSF49344">
    <property type="entry name" value="CBD9-like"/>
    <property type="match status" value="1"/>
</dbReference>
<dbReference type="Pfam" id="PF09459">
    <property type="entry name" value="EB_dh"/>
    <property type="match status" value="1"/>
</dbReference>
<evidence type="ECO:0000256" key="1">
    <source>
        <dbReference type="ARBA" id="ARBA00022448"/>
    </source>
</evidence>
<name>A0A3P3VRD4_9GAMM</name>
<reference evidence="8 9" key="2">
    <citation type="submission" date="2018-12" db="EMBL/GenBank/DDBJ databases">
        <title>Simiduia agarivorans gen. nov., sp. nov., a marine, agarolytic bacterium isolated from shallow coastal water from Keelung, Taiwan.</title>
        <authorList>
            <person name="Shieh W.Y."/>
        </authorList>
    </citation>
    <scope>NUCLEOTIDE SEQUENCE [LARGE SCALE GENOMIC DNA]</scope>
    <source>
        <strain evidence="8 9">GTF-13</strain>
    </source>
</reference>
<evidence type="ECO:0000256" key="5">
    <source>
        <dbReference type="ARBA" id="ARBA00023004"/>
    </source>
</evidence>
<keyword evidence="4" id="KW-0249">Electron transport</keyword>
<accession>A0A3P3VRD4</accession>
<keyword evidence="6" id="KW-0732">Signal</keyword>
<feature type="signal peptide" evidence="6">
    <location>
        <begin position="1"/>
        <end position="26"/>
    </location>
</feature>
<dbReference type="Proteomes" id="UP000280792">
    <property type="component" value="Unassembled WGS sequence"/>
</dbReference>
<dbReference type="RefSeq" id="WP_125014673.1">
    <property type="nucleotide sequence ID" value="NZ_QWEZ01000001.1"/>
</dbReference>
<dbReference type="SMART" id="SM00887">
    <property type="entry name" value="EB_dh"/>
    <property type="match status" value="1"/>
</dbReference>
<dbReference type="CDD" id="cd09625">
    <property type="entry name" value="DOMON_like_cytochrome"/>
    <property type="match status" value="1"/>
</dbReference>
<dbReference type="EMBL" id="QWEZ01000001">
    <property type="protein sequence ID" value="RRJ84246.1"/>
    <property type="molecule type" value="Genomic_DNA"/>
</dbReference>
<comment type="caution">
    <text evidence="8">The sequence shown here is derived from an EMBL/GenBank/DDBJ whole genome shotgun (WGS) entry which is preliminary data.</text>
</comment>
<evidence type="ECO:0000259" key="7">
    <source>
        <dbReference type="SMART" id="SM00887"/>
    </source>
</evidence>
<keyword evidence="9" id="KW-1185">Reference proteome</keyword>
<evidence type="ECO:0000256" key="6">
    <source>
        <dbReference type="SAM" id="SignalP"/>
    </source>
</evidence>
<keyword evidence="3" id="KW-0479">Metal-binding</keyword>
<evidence type="ECO:0000256" key="2">
    <source>
        <dbReference type="ARBA" id="ARBA00022617"/>
    </source>
</evidence>
<evidence type="ECO:0000256" key="3">
    <source>
        <dbReference type="ARBA" id="ARBA00022723"/>
    </source>
</evidence>
<feature type="chain" id="PRO_5017994963" evidence="6">
    <location>
        <begin position="27"/>
        <end position="356"/>
    </location>
</feature>
<keyword evidence="5" id="KW-0408">Iron</keyword>
<evidence type="ECO:0000313" key="8">
    <source>
        <dbReference type="EMBL" id="RRJ84246.1"/>
    </source>
</evidence>
<sequence>MNTFSKTSLALACASSMLMLAPASYAADSSLVSVKTSSSITLDGMAENAWDSAKTLSVRLDNLPYKPDNYKGMTSVDVNLKSLYDDQFVYFLIQYKDPTKSLMRYPWEKQADGSWKQLKDKDHTGHDNVYYEDKLALLWDINARGFGKKGCDAACHMQDDDGKINGIDQKGKAPGRKYTRKDQTIDMWHWKSVRMNPVGVIDDQYIDSVNDPAVNKNWGRHGDAKTGGGYVNNMNEAKDGPAFMNRTQDGLNDFTITPDQKTEFVDTFKPGDMVPGIMSTAFTGSRGDIWAKGAWKEGMWTIEIKRKLVTTGEKADIQDVQFSDLGKAYSFGVSVFDNSQINHIYHEGVLKLSFQK</sequence>
<evidence type="ECO:0000256" key="4">
    <source>
        <dbReference type="ARBA" id="ARBA00022982"/>
    </source>
</evidence>
<gene>
    <name evidence="8" type="ORF">D0544_03815</name>
</gene>
<dbReference type="GO" id="GO:0020037">
    <property type="term" value="F:heme binding"/>
    <property type="evidence" value="ECO:0007669"/>
    <property type="project" value="InterPro"/>
</dbReference>
<proteinExistence type="predicted"/>
<protein>
    <submittedName>
        <fullName evidence="8">Ethylbenzene dehydrogenase</fullName>
    </submittedName>
</protein>
<dbReference type="Gene3D" id="2.60.40.1190">
    <property type="match status" value="1"/>
</dbReference>
<feature type="domain" description="Cytochrome c-552/DMSO reductase-like haem-binding" evidence="7">
    <location>
        <begin position="47"/>
        <end position="348"/>
    </location>
</feature>
<keyword evidence="1" id="KW-0813">Transport</keyword>
<organism evidence="8 9">
    <name type="scientific">Aestuariirhabdus litorea</name>
    <dbReference type="NCBI Taxonomy" id="2528527"/>
    <lineage>
        <taxon>Bacteria</taxon>
        <taxon>Pseudomonadati</taxon>
        <taxon>Pseudomonadota</taxon>
        <taxon>Gammaproteobacteria</taxon>
        <taxon>Oceanospirillales</taxon>
        <taxon>Aestuariirhabdaceae</taxon>
        <taxon>Aestuariirhabdus</taxon>
    </lineage>
</organism>